<keyword evidence="1" id="KW-1133">Transmembrane helix</keyword>
<feature type="transmembrane region" description="Helical" evidence="1">
    <location>
        <begin position="125"/>
        <end position="154"/>
    </location>
</feature>
<evidence type="ECO:0000313" key="2">
    <source>
        <dbReference type="EMBL" id="GMT22144.1"/>
    </source>
</evidence>
<dbReference type="AlphaFoldDB" id="A0AAV5VRF1"/>
<keyword evidence="3" id="KW-1185">Reference proteome</keyword>
<dbReference type="Proteomes" id="UP001432322">
    <property type="component" value="Unassembled WGS sequence"/>
</dbReference>
<accession>A0AAV5VRF1</accession>
<dbReference type="InterPro" id="IPR004950">
    <property type="entry name" value="DUF267_CAE_spp"/>
</dbReference>
<evidence type="ECO:0008006" key="4">
    <source>
        <dbReference type="Google" id="ProtNLM"/>
    </source>
</evidence>
<feature type="non-terminal residue" evidence="2">
    <location>
        <position position="240"/>
    </location>
</feature>
<name>A0AAV5VRF1_9BILA</name>
<evidence type="ECO:0000313" key="3">
    <source>
        <dbReference type="Proteomes" id="UP001432322"/>
    </source>
</evidence>
<feature type="non-terminal residue" evidence="2">
    <location>
        <position position="1"/>
    </location>
</feature>
<dbReference type="PANTHER" id="PTHR31930">
    <property type="entry name" value="SERPENTINE RECEPTOR, CLASS R"/>
    <property type="match status" value="1"/>
</dbReference>
<sequence length="240" mass="26770">PRHSKFRPFWIFLSFLFFIAADVSTCVKYALFRGHNARANESSPEPLLDKLYSLEPFTSVWAAMVTAAALAIYGVLHGILIDTVADFNSDLSSASTSSTLSNLLDSFTVRHQSVLVLTRLLSSKMALYATVSGVLWLVIGIGALYTIVFLPAAVQSKVRLIMVQWQNRVYCRSNIENRQFTNPLQLIKTSEILVEDKTIWKGEVEVAQRAQIMLTMRRNTSTEVTIGHCLKLTPWVAGGV</sequence>
<protein>
    <recommendedName>
        <fullName evidence="4">ABC transmembrane type-1 domain-containing protein</fullName>
    </recommendedName>
</protein>
<feature type="transmembrane region" description="Helical" evidence="1">
    <location>
        <begin position="6"/>
        <end position="31"/>
    </location>
</feature>
<dbReference type="PANTHER" id="PTHR31930:SF1">
    <property type="entry name" value="SERPENTINE RECEPTOR, CLASS R"/>
    <property type="match status" value="1"/>
</dbReference>
<feature type="transmembrane region" description="Helical" evidence="1">
    <location>
        <begin position="60"/>
        <end position="81"/>
    </location>
</feature>
<keyword evidence="1" id="KW-0472">Membrane</keyword>
<dbReference type="Pfam" id="PF03268">
    <property type="entry name" value="DUF267"/>
    <property type="match status" value="1"/>
</dbReference>
<comment type="caution">
    <text evidence="2">The sequence shown here is derived from an EMBL/GenBank/DDBJ whole genome shotgun (WGS) entry which is preliminary data.</text>
</comment>
<gene>
    <name evidence="2" type="ORF">PFISCL1PPCAC_13441</name>
</gene>
<organism evidence="2 3">
    <name type="scientific">Pristionchus fissidentatus</name>
    <dbReference type="NCBI Taxonomy" id="1538716"/>
    <lineage>
        <taxon>Eukaryota</taxon>
        <taxon>Metazoa</taxon>
        <taxon>Ecdysozoa</taxon>
        <taxon>Nematoda</taxon>
        <taxon>Chromadorea</taxon>
        <taxon>Rhabditida</taxon>
        <taxon>Rhabditina</taxon>
        <taxon>Diplogasteromorpha</taxon>
        <taxon>Diplogasteroidea</taxon>
        <taxon>Neodiplogasteridae</taxon>
        <taxon>Pristionchus</taxon>
    </lineage>
</organism>
<reference evidence="2" key="1">
    <citation type="submission" date="2023-10" db="EMBL/GenBank/DDBJ databases">
        <title>Genome assembly of Pristionchus species.</title>
        <authorList>
            <person name="Yoshida K."/>
            <person name="Sommer R.J."/>
        </authorList>
    </citation>
    <scope>NUCLEOTIDE SEQUENCE</scope>
    <source>
        <strain evidence="2">RS5133</strain>
    </source>
</reference>
<keyword evidence="1" id="KW-0812">Transmembrane</keyword>
<dbReference type="EMBL" id="BTSY01000004">
    <property type="protein sequence ID" value="GMT22144.1"/>
    <property type="molecule type" value="Genomic_DNA"/>
</dbReference>
<evidence type="ECO:0000256" key="1">
    <source>
        <dbReference type="SAM" id="Phobius"/>
    </source>
</evidence>
<proteinExistence type="predicted"/>